<sequence length="253" mass="25664">MTAGAPDPSAAPDLGAPTTLVLLRHGETPLTGERRFSGSGGGDPDLSERGRAQAELAAGELAAAPPAAGEGSAPGDPGAGTGFGAVGHAPVRAVVSSPLARCRQTAAAAAARLGLDVTVDEGLRETDFGAWDGLTFAEARRRDPDTMTAWLGDPRVAPPGGESFEQVAARVEAARDALLAAHRGTTVLLVSHVTPIKTLVRLALGAPPEALFRMYLAPAALCAVDHYADGNASVRYVNATAHLRGDVAAGRGE</sequence>
<evidence type="ECO:0000313" key="2">
    <source>
        <dbReference type="EMBL" id="BBA97135.1"/>
    </source>
</evidence>
<accession>A0A7U3UR19</accession>
<evidence type="ECO:0000256" key="1">
    <source>
        <dbReference type="SAM" id="MobiDB-lite"/>
    </source>
</evidence>
<dbReference type="AlphaFoldDB" id="A0A7U3UR19"/>
<dbReference type="InterPro" id="IPR013078">
    <property type="entry name" value="His_Pase_superF_clade-1"/>
</dbReference>
<dbReference type="SUPFAM" id="SSF53254">
    <property type="entry name" value="Phosphoglycerate mutase-like"/>
    <property type="match status" value="1"/>
</dbReference>
<name>A0A7U3UR19_9ACTN</name>
<dbReference type="SMART" id="SM00855">
    <property type="entry name" value="PGAM"/>
    <property type="match status" value="1"/>
</dbReference>
<gene>
    <name evidence="2" type="ORF">RVR_2743</name>
</gene>
<dbReference type="Proteomes" id="UP000595703">
    <property type="component" value="Chromosome"/>
</dbReference>
<feature type="compositionally biased region" description="Low complexity" evidence="1">
    <location>
        <begin position="53"/>
        <end position="76"/>
    </location>
</feature>
<proteinExistence type="predicted"/>
<keyword evidence="3" id="KW-1185">Reference proteome</keyword>
<reference evidence="2 3" key="3">
    <citation type="journal article" date="2011" name="Nat. Chem. Biol.">
        <title>Reveromycin A biosynthesis uses RevG and RevJ for stereospecific spiroacetal formation.</title>
        <authorList>
            <person name="Takahashi S."/>
            <person name="Toyoda A."/>
            <person name="Sekiyama Y."/>
            <person name="Takagi H."/>
            <person name="Nogawa T."/>
            <person name="Uramoto M."/>
            <person name="Suzuki R."/>
            <person name="Koshino H."/>
            <person name="Kumano T."/>
            <person name="Panthee S."/>
            <person name="Dairi T."/>
            <person name="Ishikawa J."/>
            <person name="Ikeda H."/>
            <person name="Sakaki Y."/>
            <person name="Osada H."/>
        </authorList>
    </citation>
    <scope>NUCLEOTIDE SEQUENCE [LARGE SCALE GENOMIC DNA]</scope>
    <source>
        <strain evidence="2 3">SN-593</strain>
    </source>
</reference>
<evidence type="ECO:0000313" key="3">
    <source>
        <dbReference type="Proteomes" id="UP000595703"/>
    </source>
</evidence>
<protein>
    <submittedName>
        <fullName evidence="2">Uncharacterized protein</fullName>
    </submittedName>
</protein>
<reference evidence="2 3" key="1">
    <citation type="journal article" date="2010" name="J. Bacteriol.">
        <title>Biochemical characterization of a novel indole prenyltransferase from Streptomyces sp. SN-593.</title>
        <authorList>
            <person name="Takahashi S."/>
            <person name="Takagi H."/>
            <person name="Toyoda A."/>
            <person name="Uramoto M."/>
            <person name="Nogawa T."/>
            <person name="Ueki M."/>
            <person name="Sakaki Y."/>
            <person name="Osada H."/>
        </authorList>
    </citation>
    <scope>NUCLEOTIDE SEQUENCE [LARGE SCALE GENOMIC DNA]</scope>
    <source>
        <strain evidence="2 3">SN-593</strain>
    </source>
</reference>
<dbReference type="InterPro" id="IPR029033">
    <property type="entry name" value="His_PPase_superfam"/>
</dbReference>
<dbReference type="GO" id="GO:0016791">
    <property type="term" value="F:phosphatase activity"/>
    <property type="evidence" value="ECO:0007669"/>
    <property type="project" value="TreeGrafter"/>
</dbReference>
<dbReference type="Gene3D" id="3.40.50.1240">
    <property type="entry name" value="Phosphoglycerate mutase-like"/>
    <property type="match status" value="1"/>
</dbReference>
<dbReference type="GO" id="GO:0005737">
    <property type="term" value="C:cytoplasm"/>
    <property type="evidence" value="ECO:0007669"/>
    <property type="project" value="TreeGrafter"/>
</dbReference>
<dbReference type="EMBL" id="AP018365">
    <property type="protein sequence ID" value="BBA97135.1"/>
    <property type="molecule type" value="Genomic_DNA"/>
</dbReference>
<dbReference type="PANTHER" id="PTHR48100">
    <property type="entry name" value="BROAD-SPECIFICITY PHOSPHATASE YOR283W-RELATED"/>
    <property type="match status" value="1"/>
</dbReference>
<dbReference type="CDD" id="cd07067">
    <property type="entry name" value="HP_PGM_like"/>
    <property type="match status" value="1"/>
</dbReference>
<reference evidence="2 3" key="2">
    <citation type="journal article" date="2011" name="J. Antibiot.">
        <title>Furaquinocins I and J: novel polyketide isoprenoid hybrid compounds from Streptomyces reveromyceticus SN-593.</title>
        <authorList>
            <person name="Panthee S."/>
            <person name="Takahashi S."/>
            <person name="Takagi H."/>
            <person name="Nogawa T."/>
            <person name="Oowada E."/>
            <person name="Uramoto M."/>
            <person name="Osada H."/>
        </authorList>
    </citation>
    <scope>NUCLEOTIDE SEQUENCE [LARGE SCALE GENOMIC DNA]</scope>
    <source>
        <strain evidence="2 3">SN-593</strain>
    </source>
</reference>
<feature type="compositionally biased region" description="Basic and acidic residues" evidence="1">
    <location>
        <begin position="24"/>
        <end position="36"/>
    </location>
</feature>
<feature type="region of interest" description="Disordered" evidence="1">
    <location>
        <begin position="1"/>
        <end position="84"/>
    </location>
</feature>
<dbReference type="Pfam" id="PF00300">
    <property type="entry name" value="His_Phos_1"/>
    <property type="match status" value="2"/>
</dbReference>
<dbReference type="PANTHER" id="PTHR48100:SF62">
    <property type="entry name" value="GLUCOSYL-3-PHOSPHOGLYCERATE PHOSPHATASE"/>
    <property type="match status" value="1"/>
</dbReference>
<reference evidence="2 3" key="4">
    <citation type="journal article" date="2020" name="Sci. Rep.">
        <title>beta-carboline chemical signals induce reveromycin production through a LuxR family regulator in Streptomyces sp. SN-593.</title>
        <authorList>
            <person name="Panthee S."/>
            <person name="Kito N."/>
            <person name="Hayashi T."/>
            <person name="Shimizu T."/>
            <person name="Ishikawa J."/>
            <person name="Hamamoto H."/>
            <person name="Osada H."/>
            <person name="Takahashi S."/>
        </authorList>
    </citation>
    <scope>NUCLEOTIDE SEQUENCE [LARGE SCALE GENOMIC DNA]</scope>
    <source>
        <strain evidence="2 3">SN-593</strain>
    </source>
</reference>
<dbReference type="InterPro" id="IPR050275">
    <property type="entry name" value="PGM_Phosphatase"/>
</dbReference>
<dbReference type="KEGG" id="arev:RVR_2743"/>
<organism evidence="2 3">
    <name type="scientific">Actinacidiphila reveromycinica</name>
    <dbReference type="NCBI Taxonomy" id="659352"/>
    <lineage>
        <taxon>Bacteria</taxon>
        <taxon>Bacillati</taxon>
        <taxon>Actinomycetota</taxon>
        <taxon>Actinomycetes</taxon>
        <taxon>Kitasatosporales</taxon>
        <taxon>Streptomycetaceae</taxon>
        <taxon>Actinacidiphila</taxon>
    </lineage>
</organism>